<proteinExistence type="predicted"/>
<protein>
    <recommendedName>
        <fullName evidence="4">HPr domain-containing protein</fullName>
    </recommendedName>
</protein>
<dbReference type="InterPro" id="IPR035895">
    <property type="entry name" value="HPr-like_sf"/>
</dbReference>
<dbReference type="Gene3D" id="3.30.1340.10">
    <property type="entry name" value="HPr-like"/>
    <property type="match status" value="1"/>
</dbReference>
<dbReference type="SUPFAM" id="SSF55594">
    <property type="entry name" value="HPr-like"/>
    <property type="match status" value="1"/>
</dbReference>
<evidence type="ECO:0000313" key="6">
    <source>
        <dbReference type="Proteomes" id="UP000597444"/>
    </source>
</evidence>
<dbReference type="InterPro" id="IPR000032">
    <property type="entry name" value="HPr-like"/>
</dbReference>
<evidence type="ECO:0000313" key="5">
    <source>
        <dbReference type="EMBL" id="GHO99724.1"/>
    </source>
</evidence>
<dbReference type="AlphaFoldDB" id="A0A8J3IXI8"/>
<dbReference type="GO" id="GO:0009401">
    <property type="term" value="P:phosphoenolpyruvate-dependent sugar phosphotransferase system"/>
    <property type="evidence" value="ECO:0007669"/>
    <property type="project" value="UniProtKB-KW"/>
</dbReference>
<dbReference type="RefSeq" id="WP_220210352.1">
    <property type="nucleotide sequence ID" value="NZ_BNJK01000002.1"/>
</dbReference>
<keyword evidence="3" id="KW-0598">Phosphotransferase system</keyword>
<dbReference type="CDD" id="cd00367">
    <property type="entry name" value="PTS-HPr_like"/>
    <property type="match status" value="1"/>
</dbReference>
<dbReference type="PANTHER" id="PTHR33705">
    <property type="entry name" value="PHOSPHOCARRIER PROTEIN HPR"/>
    <property type="match status" value="1"/>
</dbReference>
<dbReference type="NCBIfam" id="TIGR01003">
    <property type="entry name" value="PTS_HPr_family"/>
    <property type="match status" value="1"/>
</dbReference>
<keyword evidence="6" id="KW-1185">Reference proteome</keyword>
<comment type="subcellular location">
    <subcellularLocation>
        <location evidence="1">Cytoplasm</location>
    </subcellularLocation>
</comment>
<dbReference type="PROSITE" id="PS00589">
    <property type="entry name" value="PTS_HPR_SER"/>
    <property type="match status" value="1"/>
</dbReference>
<sequence length="91" mass="10045">MPVAETTIVITNRVGLHARPARLLVQTAAKFQSRIQLQKNDKTANARSFINILKLGVAVGDALHIQAEGEDAEAAIQTLTELIHRKFDEEE</sequence>
<dbReference type="Pfam" id="PF00381">
    <property type="entry name" value="PTS-HPr"/>
    <property type="match status" value="1"/>
</dbReference>
<name>A0A8J3IXI8_9CHLR</name>
<dbReference type="PRINTS" id="PR00107">
    <property type="entry name" value="PHOSPHOCPHPR"/>
</dbReference>
<feature type="domain" description="HPr" evidence="4">
    <location>
        <begin position="1"/>
        <end position="90"/>
    </location>
</feature>
<accession>A0A8J3IXI8</accession>
<organism evidence="5 6">
    <name type="scientific">Reticulibacter mediterranei</name>
    <dbReference type="NCBI Taxonomy" id="2778369"/>
    <lineage>
        <taxon>Bacteria</taxon>
        <taxon>Bacillati</taxon>
        <taxon>Chloroflexota</taxon>
        <taxon>Ktedonobacteria</taxon>
        <taxon>Ktedonobacterales</taxon>
        <taxon>Reticulibacteraceae</taxon>
        <taxon>Reticulibacter</taxon>
    </lineage>
</organism>
<comment type="caution">
    <text evidence="5">The sequence shown here is derived from an EMBL/GenBank/DDBJ whole genome shotgun (WGS) entry which is preliminary data.</text>
</comment>
<dbReference type="PROSITE" id="PS51350">
    <property type="entry name" value="PTS_HPR_DOM"/>
    <property type="match status" value="1"/>
</dbReference>
<reference evidence="5" key="1">
    <citation type="submission" date="2020-10" db="EMBL/GenBank/DDBJ databases">
        <title>Taxonomic study of unclassified bacteria belonging to the class Ktedonobacteria.</title>
        <authorList>
            <person name="Yabe S."/>
            <person name="Wang C.M."/>
            <person name="Zheng Y."/>
            <person name="Sakai Y."/>
            <person name="Cavaletti L."/>
            <person name="Monciardini P."/>
            <person name="Donadio S."/>
        </authorList>
    </citation>
    <scope>NUCLEOTIDE SEQUENCE</scope>
    <source>
        <strain evidence="5">ID150040</strain>
    </source>
</reference>
<keyword evidence="2" id="KW-0963">Cytoplasm</keyword>
<evidence type="ECO:0000256" key="1">
    <source>
        <dbReference type="ARBA" id="ARBA00004496"/>
    </source>
</evidence>
<evidence type="ECO:0000256" key="2">
    <source>
        <dbReference type="ARBA" id="ARBA00022490"/>
    </source>
</evidence>
<evidence type="ECO:0000259" key="4">
    <source>
        <dbReference type="PROSITE" id="PS51350"/>
    </source>
</evidence>
<dbReference type="EMBL" id="BNJK01000002">
    <property type="protein sequence ID" value="GHO99724.1"/>
    <property type="molecule type" value="Genomic_DNA"/>
</dbReference>
<dbReference type="PANTHER" id="PTHR33705:SF2">
    <property type="entry name" value="PHOSPHOCARRIER PROTEIN NPR"/>
    <property type="match status" value="1"/>
</dbReference>
<gene>
    <name evidence="5" type="ORF">KSF_097720</name>
</gene>
<evidence type="ECO:0000256" key="3">
    <source>
        <dbReference type="ARBA" id="ARBA00022683"/>
    </source>
</evidence>
<dbReference type="InterPro" id="IPR050399">
    <property type="entry name" value="HPr"/>
</dbReference>
<dbReference type="Proteomes" id="UP000597444">
    <property type="component" value="Unassembled WGS sequence"/>
</dbReference>
<dbReference type="InterPro" id="IPR002114">
    <property type="entry name" value="PTS_HPr_Ser_P_site"/>
</dbReference>
<dbReference type="GO" id="GO:0005737">
    <property type="term" value="C:cytoplasm"/>
    <property type="evidence" value="ECO:0007669"/>
    <property type="project" value="UniProtKB-SubCell"/>
</dbReference>